<feature type="domain" description="ZP" evidence="10">
    <location>
        <begin position="249"/>
        <end position="505"/>
    </location>
</feature>
<evidence type="ECO:0000313" key="11">
    <source>
        <dbReference type="EMBL" id="KAG8201474.1"/>
    </source>
</evidence>
<dbReference type="InterPro" id="IPR056953">
    <property type="entry name" value="CUT_N"/>
</dbReference>
<keyword evidence="6 9" id="KW-1133">Transmembrane helix</keyword>
<dbReference type="GO" id="GO:0005886">
    <property type="term" value="C:plasma membrane"/>
    <property type="evidence" value="ECO:0007669"/>
    <property type="project" value="UniProtKB-SubCell"/>
</dbReference>
<keyword evidence="4 9" id="KW-0812">Transmembrane</keyword>
<evidence type="ECO:0000256" key="2">
    <source>
        <dbReference type="ARBA" id="ARBA00022460"/>
    </source>
</evidence>
<dbReference type="Proteomes" id="UP000827092">
    <property type="component" value="Unassembled WGS sequence"/>
</dbReference>
<organism evidence="11 12">
    <name type="scientific">Oedothorax gibbosus</name>
    <dbReference type="NCBI Taxonomy" id="931172"/>
    <lineage>
        <taxon>Eukaryota</taxon>
        <taxon>Metazoa</taxon>
        <taxon>Ecdysozoa</taxon>
        <taxon>Arthropoda</taxon>
        <taxon>Chelicerata</taxon>
        <taxon>Arachnida</taxon>
        <taxon>Araneae</taxon>
        <taxon>Araneomorphae</taxon>
        <taxon>Entelegynae</taxon>
        <taxon>Araneoidea</taxon>
        <taxon>Linyphiidae</taxon>
        <taxon>Erigoninae</taxon>
        <taxon>Oedothorax</taxon>
    </lineage>
</organism>
<dbReference type="InterPro" id="IPR001507">
    <property type="entry name" value="ZP_dom"/>
</dbReference>
<comment type="caution">
    <text evidence="11">The sequence shown here is derived from an EMBL/GenBank/DDBJ whole genome shotgun (WGS) entry which is preliminary data.</text>
</comment>
<keyword evidence="2" id="KW-0193">Cuticle</keyword>
<evidence type="ECO:0000256" key="1">
    <source>
        <dbReference type="ARBA" id="ARBA00004251"/>
    </source>
</evidence>
<name>A0AAV6W179_9ARAC</name>
<dbReference type="PANTHER" id="PTHR22907:SF54">
    <property type="entry name" value="GH04558P"/>
    <property type="match status" value="1"/>
</dbReference>
<feature type="transmembrane region" description="Helical" evidence="9">
    <location>
        <begin position="721"/>
        <end position="741"/>
    </location>
</feature>
<evidence type="ECO:0000256" key="3">
    <source>
        <dbReference type="ARBA" id="ARBA00022475"/>
    </source>
</evidence>
<comment type="subcellular location">
    <subcellularLocation>
        <location evidence="1">Cell membrane</location>
        <topology evidence="1">Single-pass type I membrane protein</topology>
    </subcellularLocation>
</comment>
<dbReference type="PROSITE" id="PS51034">
    <property type="entry name" value="ZP_2"/>
    <property type="match status" value="1"/>
</dbReference>
<dbReference type="InterPro" id="IPR057475">
    <property type="entry name" value="CUT_C"/>
</dbReference>
<dbReference type="Pfam" id="PF25057">
    <property type="entry name" value="CUT_N"/>
    <property type="match status" value="1"/>
</dbReference>
<dbReference type="Pfam" id="PF25301">
    <property type="entry name" value="CUT_C"/>
    <property type="match status" value="1"/>
</dbReference>
<evidence type="ECO:0000256" key="6">
    <source>
        <dbReference type="ARBA" id="ARBA00022989"/>
    </source>
</evidence>
<protein>
    <recommendedName>
        <fullName evidence="10">ZP domain-containing protein</fullName>
    </recommendedName>
</protein>
<dbReference type="EMBL" id="JAFNEN010000005">
    <property type="protein sequence ID" value="KAG8201474.1"/>
    <property type="molecule type" value="Genomic_DNA"/>
</dbReference>
<evidence type="ECO:0000256" key="7">
    <source>
        <dbReference type="ARBA" id="ARBA00023136"/>
    </source>
</evidence>
<evidence type="ECO:0000256" key="4">
    <source>
        <dbReference type="ARBA" id="ARBA00022692"/>
    </source>
</evidence>
<dbReference type="AlphaFoldDB" id="A0AAV6W179"/>
<evidence type="ECO:0000256" key="9">
    <source>
        <dbReference type="SAM" id="Phobius"/>
    </source>
</evidence>
<keyword evidence="12" id="KW-1185">Reference proteome</keyword>
<feature type="region of interest" description="Disordered" evidence="8">
    <location>
        <begin position="7"/>
        <end position="229"/>
    </location>
</feature>
<feature type="compositionally biased region" description="Polar residues" evidence="8">
    <location>
        <begin position="144"/>
        <end position="157"/>
    </location>
</feature>
<feature type="compositionally biased region" description="Polar residues" evidence="8">
    <location>
        <begin position="167"/>
        <end position="179"/>
    </location>
</feature>
<feature type="compositionally biased region" description="Polar residues" evidence="8">
    <location>
        <begin position="122"/>
        <end position="136"/>
    </location>
</feature>
<feature type="compositionally biased region" description="Polar residues" evidence="8">
    <location>
        <begin position="189"/>
        <end position="204"/>
    </location>
</feature>
<dbReference type="SMART" id="SM00241">
    <property type="entry name" value="ZP"/>
    <property type="match status" value="1"/>
</dbReference>
<dbReference type="GO" id="GO:0042302">
    <property type="term" value="F:structural constituent of cuticle"/>
    <property type="evidence" value="ECO:0007669"/>
    <property type="project" value="UniProtKB-KW"/>
</dbReference>
<evidence type="ECO:0000256" key="5">
    <source>
        <dbReference type="ARBA" id="ARBA00022729"/>
    </source>
</evidence>
<evidence type="ECO:0000313" key="12">
    <source>
        <dbReference type="Proteomes" id="UP000827092"/>
    </source>
</evidence>
<evidence type="ECO:0000256" key="8">
    <source>
        <dbReference type="SAM" id="MobiDB-lite"/>
    </source>
</evidence>
<gene>
    <name evidence="11" type="ORF">JTE90_024343</name>
</gene>
<dbReference type="PANTHER" id="PTHR22907">
    <property type="entry name" value="GH04558P"/>
    <property type="match status" value="1"/>
</dbReference>
<sequence>MLIFIGIPSAVESDRIPGNPLERDDNSDLSSEMTDPSYGEQYSMDEGSDGFNGIEDFNKTSTDLPVTNSTDLSSEMTDPSYGEQYSMDEGSDLSSEMTDPSYGEQYSMDEGSDGFNGIEDFSNASTDLPVTNSTDGFNGYEDFNNPSTDLPVTNSTDGFLGIEEENNTSTDLPVTNSTDGFPGIEEENNTSTDLPDVTNLTDMTPVTEEKNSTYYGTPGNPGSDDDKDEYPNVYYPGSNEPNEYEVEVTCEPAFIKINIRPKKNFTGIVYPQGVPRDSKESRLCYGKYINANGNFTFLVPLYGCNTKPNTQPNAENSIDFSNVVVIQPHLYLQTIFSDHVRVRCRFVTKTQTLDSGISVQSPRTPINLTDVLEHAPPPELFMRVYHGNLETRSVVQEVTVGEPITLVIGMESYAMYTLKIKNCMMLSGDGKRFRLIDENGCPIDPSIMDAFSYTPELHFSFVELIALKFHDTRDIVFKCHASFCLKNQGQCGIVPPICPLSAKEGGIVDVPEHLLRSIYHENNKKREDSYRETVVTSGRLVPKSMKSHKVTFKKKMASSKQEMEGRSMTNLPLPYFPRIASVNPSLFRGLRSTRNNQKVMLGDLDYDLNVRLQVNPRQDGQDAKFELPADRVEMDPDAVFDDWDDVANADFAARHHHQHGRLFSEGRRHIANATSRGHGLITKQKIANDPKDHQMDRPIDQPHENGAAKENTWAFDHFNTILILIVVPLFLGTAFVFYKLYKMMRAEEHREADFPMREMSIRIPRIRRLSVNRIRSTAINLYGVDNEAGPIEARDVPRQRYPYGLDADTDIFEL</sequence>
<proteinExistence type="predicted"/>
<keyword evidence="5" id="KW-0732">Signal</keyword>
<keyword evidence="3" id="KW-1003">Cell membrane</keyword>
<evidence type="ECO:0000259" key="10">
    <source>
        <dbReference type="PROSITE" id="PS51034"/>
    </source>
</evidence>
<feature type="compositionally biased region" description="Polar residues" evidence="8">
    <location>
        <begin position="59"/>
        <end position="77"/>
    </location>
</feature>
<accession>A0AAV6W179</accession>
<keyword evidence="7 9" id="KW-0472">Membrane</keyword>
<dbReference type="InterPro" id="IPR051962">
    <property type="entry name" value="Cuticlin"/>
</dbReference>
<reference evidence="11 12" key="1">
    <citation type="journal article" date="2022" name="Nat. Ecol. Evol.">
        <title>A masculinizing supergene underlies an exaggerated male reproductive morph in a spider.</title>
        <authorList>
            <person name="Hendrickx F."/>
            <person name="De Corte Z."/>
            <person name="Sonet G."/>
            <person name="Van Belleghem S.M."/>
            <person name="Kostlbacher S."/>
            <person name="Vangestel C."/>
        </authorList>
    </citation>
    <scope>NUCLEOTIDE SEQUENCE [LARGE SCALE GENOMIC DNA]</scope>
    <source>
        <strain evidence="11">W744_W776</strain>
    </source>
</reference>